<dbReference type="EMBL" id="JBBPFD010000014">
    <property type="protein sequence ID" value="KAK7898183.1"/>
    <property type="molecule type" value="Genomic_DNA"/>
</dbReference>
<dbReference type="Gene3D" id="3.30.70.1820">
    <property type="entry name" value="L1 transposable element, RRM domain"/>
    <property type="match status" value="1"/>
</dbReference>
<evidence type="ECO:0000256" key="2">
    <source>
        <dbReference type="SAM" id="MobiDB-lite"/>
    </source>
</evidence>
<feature type="compositionally biased region" description="Basic and acidic residues" evidence="2">
    <location>
        <begin position="17"/>
        <end position="29"/>
    </location>
</feature>
<feature type="coiled-coil region" evidence="1">
    <location>
        <begin position="132"/>
        <end position="166"/>
    </location>
</feature>
<sequence length="307" mass="35544">MSHRPIRDENLGICKEQQGRERERAKKKQEMYPKTPFTVLVAVRWDLSSLEAAWLIYRVKRSALLSTMQRDKRQSGSKQPGVSENLTDTVCNHIDALFQDCDFITKITKLLVDSLIDPIKRVITDSITESVRNSLKFEIQDTADKLNELKDKFSDMEDTLDEQEQYSRRNCLVLFGVPENGQENVIDVVMRTFKNNLNVVVQPGDIDRTHRLGPKAIKQGKPRGIIIKFAHYHLRDKVYRAKKLLKGATPKMHILESLTSKRAKLLDDLRKNYKDKIAASWTQDGRIYLLTNNNQRHVLNGVQLLFR</sequence>
<keyword evidence="1" id="KW-0175">Coiled coil</keyword>
<dbReference type="Proteomes" id="UP001460270">
    <property type="component" value="Unassembled WGS sequence"/>
</dbReference>
<evidence type="ECO:0000313" key="4">
    <source>
        <dbReference type="Proteomes" id="UP001460270"/>
    </source>
</evidence>
<feature type="compositionally biased region" description="Basic and acidic residues" evidence="2">
    <location>
        <begin position="1"/>
        <end position="10"/>
    </location>
</feature>
<keyword evidence="4" id="KW-1185">Reference proteome</keyword>
<protein>
    <submittedName>
        <fullName evidence="3">Uncharacterized protein</fullName>
    </submittedName>
</protein>
<comment type="caution">
    <text evidence="3">The sequence shown here is derived from an EMBL/GenBank/DDBJ whole genome shotgun (WGS) entry which is preliminary data.</text>
</comment>
<reference evidence="4" key="1">
    <citation type="submission" date="2024-04" db="EMBL/GenBank/DDBJ databases">
        <title>Salinicola lusitanus LLJ914,a marine bacterium isolated from the Okinawa Trough.</title>
        <authorList>
            <person name="Li J."/>
        </authorList>
    </citation>
    <scope>NUCLEOTIDE SEQUENCE [LARGE SCALE GENOMIC DNA]</scope>
</reference>
<proteinExistence type="predicted"/>
<dbReference type="AlphaFoldDB" id="A0AAW0NE69"/>
<gene>
    <name evidence="3" type="ORF">WMY93_019036</name>
</gene>
<dbReference type="InterPro" id="IPR004244">
    <property type="entry name" value="Transposase_22"/>
</dbReference>
<accession>A0AAW0NE69</accession>
<evidence type="ECO:0000313" key="3">
    <source>
        <dbReference type="EMBL" id="KAK7898183.1"/>
    </source>
</evidence>
<name>A0AAW0NE69_9GOBI</name>
<dbReference type="PANTHER" id="PTHR11505">
    <property type="entry name" value="L1 TRANSPOSABLE ELEMENT-RELATED"/>
    <property type="match status" value="1"/>
</dbReference>
<feature type="region of interest" description="Disordered" evidence="2">
    <location>
        <begin position="1"/>
        <end position="29"/>
    </location>
</feature>
<evidence type="ECO:0000256" key="1">
    <source>
        <dbReference type="SAM" id="Coils"/>
    </source>
</evidence>
<organism evidence="3 4">
    <name type="scientific">Mugilogobius chulae</name>
    <name type="common">yellowstripe goby</name>
    <dbReference type="NCBI Taxonomy" id="88201"/>
    <lineage>
        <taxon>Eukaryota</taxon>
        <taxon>Metazoa</taxon>
        <taxon>Chordata</taxon>
        <taxon>Craniata</taxon>
        <taxon>Vertebrata</taxon>
        <taxon>Euteleostomi</taxon>
        <taxon>Actinopterygii</taxon>
        <taxon>Neopterygii</taxon>
        <taxon>Teleostei</taxon>
        <taxon>Neoteleostei</taxon>
        <taxon>Acanthomorphata</taxon>
        <taxon>Gobiaria</taxon>
        <taxon>Gobiiformes</taxon>
        <taxon>Gobioidei</taxon>
        <taxon>Gobiidae</taxon>
        <taxon>Gobionellinae</taxon>
        <taxon>Mugilogobius</taxon>
    </lineage>
</organism>